<dbReference type="Gene3D" id="3.30.565.10">
    <property type="entry name" value="Histidine kinase-like ATPase, C-terminal domain"/>
    <property type="match status" value="1"/>
</dbReference>
<dbReference type="AlphaFoldDB" id="A0A835QPI0"/>
<sequence>MKQFQKINLSCTKIIHPAPGIPESLVQEMFHQSPGVSKEGLGLYISQNLVKIMNGTVQYLRAAKSSSFIILLEFPCSCRPSS</sequence>
<evidence type="ECO:0000313" key="2">
    <source>
        <dbReference type="EMBL" id="KAG0477185.1"/>
    </source>
</evidence>
<reference evidence="2 3" key="1">
    <citation type="journal article" date="2020" name="Nat. Food">
        <title>A phased Vanilla planifolia genome enables genetic improvement of flavour and production.</title>
        <authorList>
            <person name="Hasing T."/>
            <person name="Tang H."/>
            <person name="Brym M."/>
            <person name="Khazi F."/>
            <person name="Huang T."/>
            <person name="Chambers A.H."/>
        </authorList>
    </citation>
    <scope>NUCLEOTIDE SEQUENCE [LARGE SCALE GENOMIC DNA]</scope>
    <source>
        <tissue evidence="2">Leaf</tissue>
    </source>
</reference>
<dbReference type="Proteomes" id="UP000636800">
    <property type="component" value="Chromosome 6"/>
</dbReference>
<dbReference type="InterPro" id="IPR036890">
    <property type="entry name" value="HATPase_C_sf"/>
</dbReference>
<feature type="domain" description="Histidine kinase/HSP90-like ATPase" evidence="1">
    <location>
        <begin position="13"/>
        <end position="73"/>
    </location>
</feature>
<evidence type="ECO:0000313" key="3">
    <source>
        <dbReference type="Proteomes" id="UP000636800"/>
    </source>
</evidence>
<proteinExistence type="predicted"/>
<dbReference type="InterPro" id="IPR003594">
    <property type="entry name" value="HATPase_dom"/>
</dbReference>
<gene>
    <name evidence="2" type="ORF">HPP92_014026</name>
</gene>
<dbReference type="Pfam" id="PF02518">
    <property type="entry name" value="HATPase_c"/>
    <property type="match status" value="1"/>
</dbReference>
<comment type="caution">
    <text evidence="2">The sequence shown here is derived from an EMBL/GenBank/DDBJ whole genome shotgun (WGS) entry which is preliminary data.</text>
</comment>
<dbReference type="SUPFAM" id="SSF55874">
    <property type="entry name" value="ATPase domain of HSP90 chaperone/DNA topoisomerase II/histidine kinase"/>
    <property type="match status" value="1"/>
</dbReference>
<evidence type="ECO:0000259" key="1">
    <source>
        <dbReference type="Pfam" id="PF02518"/>
    </source>
</evidence>
<dbReference type="EMBL" id="JADCNL010000006">
    <property type="protein sequence ID" value="KAG0477185.1"/>
    <property type="molecule type" value="Genomic_DNA"/>
</dbReference>
<dbReference type="OrthoDB" id="1898716at2759"/>
<name>A0A835QPI0_VANPL</name>
<organism evidence="2 3">
    <name type="scientific">Vanilla planifolia</name>
    <name type="common">Vanilla</name>
    <dbReference type="NCBI Taxonomy" id="51239"/>
    <lineage>
        <taxon>Eukaryota</taxon>
        <taxon>Viridiplantae</taxon>
        <taxon>Streptophyta</taxon>
        <taxon>Embryophyta</taxon>
        <taxon>Tracheophyta</taxon>
        <taxon>Spermatophyta</taxon>
        <taxon>Magnoliopsida</taxon>
        <taxon>Liliopsida</taxon>
        <taxon>Asparagales</taxon>
        <taxon>Orchidaceae</taxon>
        <taxon>Vanilloideae</taxon>
        <taxon>Vanilleae</taxon>
        <taxon>Vanilla</taxon>
    </lineage>
</organism>
<accession>A0A835QPI0</accession>
<keyword evidence="3" id="KW-1185">Reference proteome</keyword>
<protein>
    <recommendedName>
        <fullName evidence="1">Histidine kinase/HSP90-like ATPase domain-containing protein</fullName>
    </recommendedName>
</protein>